<proteinExistence type="predicted"/>
<name>A0ABP9SH47_9ACTN</name>
<dbReference type="Gene3D" id="3.40.50.12780">
    <property type="entry name" value="N-terminal domain of ligase-like"/>
    <property type="match status" value="1"/>
</dbReference>
<protein>
    <submittedName>
        <fullName evidence="1">TIGR03089 family protein</fullName>
    </submittedName>
</protein>
<dbReference type="NCBIfam" id="TIGR03089">
    <property type="entry name" value="TIGR03089 family protein"/>
    <property type="match status" value="1"/>
</dbReference>
<dbReference type="InterPro" id="IPR017523">
    <property type="entry name" value="Rv3268"/>
</dbReference>
<reference evidence="2" key="1">
    <citation type="journal article" date="2019" name="Int. J. Syst. Evol. Microbiol.">
        <title>The Global Catalogue of Microorganisms (GCM) 10K type strain sequencing project: providing services to taxonomists for standard genome sequencing and annotation.</title>
        <authorList>
            <consortium name="The Broad Institute Genomics Platform"/>
            <consortium name="The Broad Institute Genome Sequencing Center for Infectious Disease"/>
            <person name="Wu L."/>
            <person name="Ma J."/>
        </authorList>
    </citation>
    <scope>NUCLEOTIDE SEQUENCE [LARGE SCALE GENOMIC DNA]</scope>
    <source>
        <strain evidence="2">JCM 18304</strain>
    </source>
</reference>
<sequence length="226" mass="24024">MNNVRELFTTAVDLDPTRPLLTFYDDATGERTELSGATLSNWVAKTGNLLVDGAALGPGDTALVLLPPHWQTAAVLLGCWSAGLSVRPDGATEEPFDIAFVAADRTDEVTVGDRYALGLHPFGLPLRDVPPGYQDYSVEVRGHGDRFAPSAPADDQGPLCARAVQRAATLGIAEGARVLIDASAYPDPVDWLLAPLAARASLVLCGHLDQDRLATRVQSERVSLVV</sequence>
<organism evidence="1 2">
    <name type="scientific">Rugosimonospora acidiphila</name>
    <dbReference type="NCBI Taxonomy" id="556531"/>
    <lineage>
        <taxon>Bacteria</taxon>
        <taxon>Bacillati</taxon>
        <taxon>Actinomycetota</taxon>
        <taxon>Actinomycetes</taxon>
        <taxon>Micromonosporales</taxon>
        <taxon>Micromonosporaceae</taxon>
        <taxon>Rugosimonospora</taxon>
    </lineage>
</organism>
<keyword evidence="2" id="KW-1185">Reference proteome</keyword>
<gene>
    <name evidence="1" type="ORF">GCM10023322_61300</name>
</gene>
<evidence type="ECO:0000313" key="2">
    <source>
        <dbReference type="Proteomes" id="UP001501570"/>
    </source>
</evidence>
<dbReference type="SUPFAM" id="SSF56801">
    <property type="entry name" value="Acetyl-CoA synthetase-like"/>
    <property type="match status" value="1"/>
</dbReference>
<evidence type="ECO:0000313" key="1">
    <source>
        <dbReference type="EMBL" id="GAA5195176.1"/>
    </source>
</evidence>
<dbReference type="InterPro" id="IPR042099">
    <property type="entry name" value="ANL_N_sf"/>
</dbReference>
<comment type="caution">
    <text evidence="1">The sequence shown here is derived from an EMBL/GenBank/DDBJ whole genome shotgun (WGS) entry which is preliminary data.</text>
</comment>
<accession>A0ABP9SH47</accession>
<dbReference type="RefSeq" id="WP_345635493.1">
    <property type="nucleotide sequence ID" value="NZ_BAABJQ010000023.1"/>
</dbReference>
<dbReference type="EMBL" id="BAABJQ010000023">
    <property type="protein sequence ID" value="GAA5195176.1"/>
    <property type="molecule type" value="Genomic_DNA"/>
</dbReference>
<dbReference type="Proteomes" id="UP001501570">
    <property type="component" value="Unassembled WGS sequence"/>
</dbReference>